<protein>
    <submittedName>
        <fullName evidence="1">PEBP-like protein</fullName>
    </submittedName>
</protein>
<gene>
    <name evidence="1" type="ORF">P280DRAFT_474002</name>
</gene>
<accession>A0A6A6RJ41</accession>
<evidence type="ECO:0000313" key="1">
    <source>
        <dbReference type="EMBL" id="KAF2635292.1"/>
    </source>
</evidence>
<dbReference type="Pfam" id="PF01161">
    <property type="entry name" value="PBP"/>
    <property type="match status" value="1"/>
</dbReference>
<proteinExistence type="predicted"/>
<dbReference type="InterPro" id="IPR036610">
    <property type="entry name" value="PEBP-like_sf"/>
</dbReference>
<dbReference type="EMBL" id="MU006809">
    <property type="protein sequence ID" value="KAF2635292.1"/>
    <property type="molecule type" value="Genomic_DNA"/>
</dbReference>
<reference evidence="1" key="1">
    <citation type="journal article" date="2020" name="Stud. Mycol.">
        <title>101 Dothideomycetes genomes: a test case for predicting lifestyles and emergence of pathogens.</title>
        <authorList>
            <person name="Haridas S."/>
            <person name="Albert R."/>
            <person name="Binder M."/>
            <person name="Bloem J."/>
            <person name="Labutti K."/>
            <person name="Salamov A."/>
            <person name="Andreopoulos B."/>
            <person name="Baker S."/>
            <person name="Barry K."/>
            <person name="Bills G."/>
            <person name="Bluhm B."/>
            <person name="Cannon C."/>
            <person name="Castanera R."/>
            <person name="Culley D."/>
            <person name="Daum C."/>
            <person name="Ezra D."/>
            <person name="Gonzalez J."/>
            <person name="Henrissat B."/>
            <person name="Kuo A."/>
            <person name="Liang C."/>
            <person name="Lipzen A."/>
            <person name="Lutzoni F."/>
            <person name="Magnuson J."/>
            <person name="Mondo S."/>
            <person name="Nolan M."/>
            <person name="Ohm R."/>
            <person name="Pangilinan J."/>
            <person name="Park H.-J."/>
            <person name="Ramirez L."/>
            <person name="Alfaro M."/>
            <person name="Sun H."/>
            <person name="Tritt A."/>
            <person name="Yoshinaga Y."/>
            <person name="Zwiers L.-H."/>
            <person name="Turgeon B."/>
            <person name="Goodwin S."/>
            <person name="Spatafora J."/>
            <person name="Crous P."/>
            <person name="Grigoriev I."/>
        </authorList>
    </citation>
    <scope>NUCLEOTIDE SEQUENCE</scope>
    <source>
        <strain evidence="1">CBS 473.64</strain>
    </source>
</reference>
<dbReference type="OrthoDB" id="10251855at2759"/>
<dbReference type="PANTHER" id="PTHR30289:SF1">
    <property type="entry name" value="PEBP (PHOSPHATIDYLETHANOLAMINE-BINDING PROTEIN) FAMILY PROTEIN"/>
    <property type="match status" value="1"/>
</dbReference>
<dbReference type="PANTHER" id="PTHR30289">
    <property type="entry name" value="UNCHARACTERIZED PROTEIN YBCL-RELATED"/>
    <property type="match status" value="1"/>
</dbReference>
<dbReference type="SUPFAM" id="SSF49777">
    <property type="entry name" value="PEBP-like"/>
    <property type="match status" value="1"/>
</dbReference>
<dbReference type="AlphaFoldDB" id="A0A6A6RJ41"/>
<dbReference type="CDD" id="cd00457">
    <property type="entry name" value="PEBP"/>
    <property type="match status" value="1"/>
</dbReference>
<dbReference type="Gene3D" id="3.90.280.10">
    <property type="entry name" value="PEBP-like"/>
    <property type="match status" value="1"/>
</dbReference>
<keyword evidence="2" id="KW-1185">Reference proteome</keyword>
<name>A0A6A6RJ41_9PLEO</name>
<dbReference type="InterPro" id="IPR049556">
    <property type="entry name" value="PhiB"/>
</dbReference>
<evidence type="ECO:0000313" key="2">
    <source>
        <dbReference type="Proteomes" id="UP000799753"/>
    </source>
</evidence>
<organism evidence="1 2">
    <name type="scientific">Massarina eburnea CBS 473.64</name>
    <dbReference type="NCBI Taxonomy" id="1395130"/>
    <lineage>
        <taxon>Eukaryota</taxon>
        <taxon>Fungi</taxon>
        <taxon>Dikarya</taxon>
        <taxon>Ascomycota</taxon>
        <taxon>Pezizomycotina</taxon>
        <taxon>Dothideomycetes</taxon>
        <taxon>Pleosporomycetidae</taxon>
        <taxon>Pleosporales</taxon>
        <taxon>Massarineae</taxon>
        <taxon>Massarinaceae</taxon>
        <taxon>Massarina</taxon>
    </lineage>
</organism>
<dbReference type="InterPro" id="IPR008914">
    <property type="entry name" value="PEBP"/>
</dbReference>
<sequence length="203" mass="22482">MTIYKSIEYAVGRLLINQKGRDKGLFFKSPAFTSTLEPTFTVTSPTCGPSNSHMDQEYSGYGKNQFPELSWEKPSPDVAEYILVVEDPDAPLPTPITHGIFYAIPGNKTLITHADISVLEAKGKEKHLKGGFRQGKNINGSIYGGPKPPFGHGVHRYFYTLVALKEPLDTNRMSPVATKKEIAEAIQGKVVAWGLWIGLFERK</sequence>
<dbReference type="Proteomes" id="UP000799753">
    <property type="component" value="Unassembled WGS sequence"/>
</dbReference>